<sequence>PNRFSKVYVLQSAFTHAKYESFSHFDLNGDGVITKKELGTVMRSLQDILQETFTDQEVEDMLKEADLDEDGKVTFEEFVKMLAKKGAYRGDVGGGAANEDVSRVYCGLG</sequence>
<dbReference type="PROSITE" id="PS00018">
    <property type="entry name" value="EF_HAND_1"/>
    <property type="match status" value="2"/>
</dbReference>
<dbReference type="SUPFAM" id="SSF47473">
    <property type="entry name" value="EF-hand"/>
    <property type="match status" value="1"/>
</dbReference>
<accession>A0A670Z1E0</accession>
<dbReference type="PANTHER" id="PTHR23050">
    <property type="entry name" value="CALCIUM BINDING PROTEIN"/>
    <property type="match status" value="1"/>
</dbReference>
<dbReference type="Ensembl" id="ENSPTXT00000015306.1">
    <property type="protein sequence ID" value="ENSPTXP00000014841.1"/>
    <property type="gene ID" value="ENSPTXG00000010264.1"/>
</dbReference>
<dbReference type="AlphaFoldDB" id="A0A670Z1E0"/>
<keyword evidence="1" id="KW-0479">Metal-binding</keyword>
<dbReference type="GO" id="GO:0043226">
    <property type="term" value="C:organelle"/>
    <property type="evidence" value="ECO:0007669"/>
    <property type="project" value="UniProtKB-ARBA"/>
</dbReference>
<name>A0A670Z1E0_PSETE</name>
<keyword evidence="6" id="KW-1185">Reference proteome</keyword>
<reference evidence="5" key="2">
    <citation type="submission" date="2025-09" db="UniProtKB">
        <authorList>
            <consortium name="Ensembl"/>
        </authorList>
    </citation>
    <scope>IDENTIFICATION</scope>
</reference>
<evidence type="ECO:0000256" key="1">
    <source>
        <dbReference type="ARBA" id="ARBA00022723"/>
    </source>
</evidence>
<protein>
    <recommendedName>
        <fullName evidence="4">EF-hand domain-containing protein</fullName>
    </recommendedName>
</protein>
<dbReference type="InterPro" id="IPR018247">
    <property type="entry name" value="EF_Hand_1_Ca_BS"/>
</dbReference>
<dbReference type="Pfam" id="PF13499">
    <property type="entry name" value="EF-hand_7"/>
    <property type="match status" value="1"/>
</dbReference>
<dbReference type="InterPro" id="IPR011992">
    <property type="entry name" value="EF-hand-dom_pair"/>
</dbReference>
<dbReference type="SMART" id="SM00054">
    <property type="entry name" value="EFh"/>
    <property type="match status" value="2"/>
</dbReference>
<feature type="domain" description="EF-hand" evidence="4">
    <location>
        <begin position="20"/>
        <end position="48"/>
    </location>
</feature>
<dbReference type="GO" id="GO:0005509">
    <property type="term" value="F:calcium ion binding"/>
    <property type="evidence" value="ECO:0007669"/>
    <property type="project" value="InterPro"/>
</dbReference>
<proteinExistence type="predicted"/>
<reference evidence="5" key="1">
    <citation type="submission" date="2025-08" db="UniProtKB">
        <authorList>
            <consortium name="Ensembl"/>
        </authorList>
    </citation>
    <scope>IDENTIFICATION</scope>
</reference>
<organism evidence="5 6">
    <name type="scientific">Pseudonaja textilis</name>
    <name type="common">Eastern brown snake</name>
    <dbReference type="NCBI Taxonomy" id="8673"/>
    <lineage>
        <taxon>Eukaryota</taxon>
        <taxon>Metazoa</taxon>
        <taxon>Chordata</taxon>
        <taxon>Craniata</taxon>
        <taxon>Vertebrata</taxon>
        <taxon>Euteleostomi</taxon>
        <taxon>Lepidosauria</taxon>
        <taxon>Squamata</taxon>
        <taxon>Bifurcata</taxon>
        <taxon>Unidentata</taxon>
        <taxon>Episquamata</taxon>
        <taxon>Toxicofera</taxon>
        <taxon>Serpentes</taxon>
        <taxon>Colubroidea</taxon>
        <taxon>Elapidae</taxon>
        <taxon>Hydrophiinae</taxon>
        <taxon>Pseudonaja</taxon>
    </lineage>
</organism>
<evidence type="ECO:0000259" key="4">
    <source>
        <dbReference type="PROSITE" id="PS50222"/>
    </source>
</evidence>
<evidence type="ECO:0000256" key="3">
    <source>
        <dbReference type="ARBA" id="ARBA00022837"/>
    </source>
</evidence>
<keyword evidence="2" id="KW-0677">Repeat</keyword>
<dbReference type="FunFam" id="1.10.238.10:FF:000178">
    <property type="entry name" value="Calmodulin-2 A"/>
    <property type="match status" value="1"/>
</dbReference>
<feature type="domain" description="EF-hand" evidence="4">
    <location>
        <begin position="53"/>
        <end position="88"/>
    </location>
</feature>
<dbReference type="InterPro" id="IPR050145">
    <property type="entry name" value="Centrin_CML-like"/>
</dbReference>
<dbReference type="PROSITE" id="PS50222">
    <property type="entry name" value="EF_HAND_2"/>
    <property type="match status" value="2"/>
</dbReference>
<dbReference type="Proteomes" id="UP000472273">
    <property type="component" value="Unplaced"/>
</dbReference>
<keyword evidence="3" id="KW-0106">Calcium</keyword>
<evidence type="ECO:0000313" key="6">
    <source>
        <dbReference type="Proteomes" id="UP000472273"/>
    </source>
</evidence>
<evidence type="ECO:0000313" key="5">
    <source>
        <dbReference type="Ensembl" id="ENSPTXP00000014841.1"/>
    </source>
</evidence>
<evidence type="ECO:0000256" key="2">
    <source>
        <dbReference type="ARBA" id="ARBA00022737"/>
    </source>
</evidence>
<dbReference type="Gene3D" id="1.10.238.10">
    <property type="entry name" value="EF-hand"/>
    <property type="match status" value="1"/>
</dbReference>
<dbReference type="InterPro" id="IPR002048">
    <property type="entry name" value="EF_hand_dom"/>
</dbReference>
<dbReference type="GeneTree" id="ENSGT00960000191722"/>
<dbReference type="CDD" id="cd00051">
    <property type="entry name" value="EFh"/>
    <property type="match status" value="1"/>
</dbReference>